<dbReference type="Proteomes" id="UP000410492">
    <property type="component" value="Unassembled WGS sequence"/>
</dbReference>
<dbReference type="EMBL" id="CAACVG010004865">
    <property type="protein sequence ID" value="VEN38720.1"/>
    <property type="molecule type" value="Genomic_DNA"/>
</dbReference>
<name>A0A653BT86_CALMS</name>
<gene>
    <name evidence="1" type="ORF">CALMAC_LOCUS3516</name>
</gene>
<reference evidence="1 2" key="1">
    <citation type="submission" date="2019-01" db="EMBL/GenBank/DDBJ databases">
        <authorList>
            <person name="Sayadi A."/>
        </authorList>
    </citation>
    <scope>NUCLEOTIDE SEQUENCE [LARGE SCALE GENOMIC DNA]</scope>
</reference>
<organism evidence="1 2">
    <name type="scientific">Callosobruchus maculatus</name>
    <name type="common">Southern cowpea weevil</name>
    <name type="synonym">Pulse bruchid</name>
    <dbReference type="NCBI Taxonomy" id="64391"/>
    <lineage>
        <taxon>Eukaryota</taxon>
        <taxon>Metazoa</taxon>
        <taxon>Ecdysozoa</taxon>
        <taxon>Arthropoda</taxon>
        <taxon>Hexapoda</taxon>
        <taxon>Insecta</taxon>
        <taxon>Pterygota</taxon>
        <taxon>Neoptera</taxon>
        <taxon>Endopterygota</taxon>
        <taxon>Coleoptera</taxon>
        <taxon>Polyphaga</taxon>
        <taxon>Cucujiformia</taxon>
        <taxon>Chrysomeloidea</taxon>
        <taxon>Chrysomelidae</taxon>
        <taxon>Bruchinae</taxon>
        <taxon>Bruchini</taxon>
        <taxon>Callosobruchus</taxon>
    </lineage>
</organism>
<evidence type="ECO:0000313" key="1">
    <source>
        <dbReference type="EMBL" id="VEN38720.1"/>
    </source>
</evidence>
<keyword evidence="2" id="KW-1185">Reference proteome</keyword>
<protein>
    <submittedName>
        <fullName evidence="1">Uncharacterized protein</fullName>
    </submittedName>
</protein>
<dbReference type="AlphaFoldDB" id="A0A653BT86"/>
<proteinExistence type="predicted"/>
<evidence type="ECO:0000313" key="2">
    <source>
        <dbReference type="Proteomes" id="UP000410492"/>
    </source>
</evidence>
<sequence>MRVYADYLLDRIHRSLLRFVHLVQRARDTGYLYSHHSGHAGQPRQPRVVQIEEEILDSCNRTALKTSPRMNTTL</sequence>
<accession>A0A653BT86</accession>